<sequence length="34" mass="3906">MRGELDETMSKVVIKSKEENTEEGKKDYNIYSPG</sequence>
<feature type="compositionally biased region" description="Basic and acidic residues" evidence="1">
    <location>
        <begin position="1"/>
        <end position="28"/>
    </location>
</feature>
<dbReference type="EMBL" id="JAEPRC010000456">
    <property type="protein sequence ID" value="KAG2196888.1"/>
    <property type="molecule type" value="Genomic_DNA"/>
</dbReference>
<gene>
    <name evidence="2" type="ORF">INT46_006067</name>
</gene>
<comment type="caution">
    <text evidence="2">The sequence shown here is derived from an EMBL/GenBank/DDBJ whole genome shotgun (WGS) entry which is preliminary data.</text>
</comment>
<evidence type="ECO:0000313" key="3">
    <source>
        <dbReference type="Proteomes" id="UP000650833"/>
    </source>
</evidence>
<accession>A0A8H7QSD9</accession>
<dbReference type="Proteomes" id="UP000650833">
    <property type="component" value="Unassembled WGS sequence"/>
</dbReference>
<evidence type="ECO:0000256" key="1">
    <source>
        <dbReference type="SAM" id="MobiDB-lite"/>
    </source>
</evidence>
<reference evidence="2" key="1">
    <citation type="submission" date="2020-12" db="EMBL/GenBank/DDBJ databases">
        <title>Metabolic potential, ecology and presence of endohyphal bacteria is reflected in genomic diversity of Mucoromycotina.</title>
        <authorList>
            <person name="Muszewska A."/>
            <person name="Okrasinska A."/>
            <person name="Steczkiewicz K."/>
            <person name="Drgas O."/>
            <person name="Orlowska M."/>
            <person name="Perlinska-Lenart U."/>
            <person name="Aleksandrzak-Piekarczyk T."/>
            <person name="Szatraj K."/>
            <person name="Zielenkiewicz U."/>
            <person name="Pilsyk S."/>
            <person name="Malc E."/>
            <person name="Mieczkowski P."/>
            <person name="Kruszewska J.S."/>
            <person name="Biernat P."/>
            <person name="Pawlowska J."/>
        </authorList>
    </citation>
    <scope>NUCLEOTIDE SEQUENCE</scope>
    <source>
        <strain evidence="2">CBS 226.32</strain>
    </source>
</reference>
<keyword evidence="3" id="KW-1185">Reference proteome</keyword>
<organism evidence="2 3">
    <name type="scientific">Mucor plumbeus</name>
    <dbReference type="NCBI Taxonomy" id="97098"/>
    <lineage>
        <taxon>Eukaryota</taxon>
        <taxon>Fungi</taxon>
        <taxon>Fungi incertae sedis</taxon>
        <taxon>Mucoromycota</taxon>
        <taxon>Mucoromycotina</taxon>
        <taxon>Mucoromycetes</taxon>
        <taxon>Mucorales</taxon>
        <taxon>Mucorineae</taxon>
        <taxon>Mucoraceae</taxon>
        <taxon>Mucor</taxon>
    </lineage>
</organism>
<name>A0A8H7QSD9_9FUNG</name>
<protein>
    <submittedName>
        <fullName evidence="2">Uncharacterized protein</fullName>
    </submittedName>
</protein>
<proteinExistence type="predicted"/>
<dbReference type="AlphaFoldDB" id="A0A8H7QSD9"/>
<feature type="region of interest" description="Disordered" evidence="1">
    <location>
        <begin position="1"/>
        <end position="34"/>
    </location>
</feature>
<evidence type="ECO:0000313" key="2">
    <source>
        <dbReference type="EMBL" id="KAG2196888.1"/>
    </source>
</evidence>